<accession>A0A382N1E5</accession>
<protein>
    <recommendedName>
        <fullName evidence="2">Flagellin N-terminal domain-containing protein</fullName>
    </recommendedName>
</protein>
<feature type="non-terminal residue" evidence="1">
    <location>
        <position position="66"/>
    </location>
</feature>
<dbReference type="EMBL" id="UINC01097036">
    <property type="protein sequence ID" value="SVC54408.1"/>
    <property type="molecule type" value="Genomic_DNA"/>
</dbReference>
<proteinExistence type="predicted"/>
<organism evidence="1">
    <name type="scientific">marine metagenome</name>
    <dbReference type="NCBI Taxonomy" id="408172"/>
    <lineage>
        <taxon>unclassified sequences</taxon>
        <taxon>metagenomes</taxon>
        <taxon>ecological metagenomes</taxon>
    </lineage>
</organism>
<reference evidence="1" key="1">
    <citation type="submission" date="2018-05" db="EMBL/GenBank/DDBJ databases">
        <authorList>
            <person name="Lanie J.A."/>
            <person name="Ng W.-L."/>
            <person name="Kazmierczak K.M."/>
            <person name="Andrzejewski T.M."/>
            <person name="Davidsen T.M."/>
            <person name="Wayne K.J."/>
            <person name="Tettelin H."/>
            <person name="Glass J.I."/>
            <person name="Rusch D."/>
            <person name="Podicherti R."/>
            <person name="Tsui H.-C.T."/>
            <person name="Winkler M.E."/>
        </authorList>
    </citation>
    <scope>NUCLEOTIDE SEQUENCE</scope>
</reference>
<name>A0A382N1E5_9ZZZZ</name>
<sequence>MTRISTSAANTLLLQRIFRTQQRVVDGQVKIGSEKKSQIYQGIANDSQRLVNYERTRDLLTRYTTN</sequence>
<evidence type="ECO:0008006" key="2">
    <source>
        <dbReference type="Google" id="ProtNLM"/>
    </source>
</evidence>
<evidence type="ECO:0000313" key="1">
    <source>
        <dbReference type="EMBL" id="SVC54408.1"/>
    </source>
</evidence>
<gene>
    <name evidence="1" type="ORF">METZ01_LOCUS307262</name>
</gene>
<dbReference type="AlphaFoldDB" id="A0A382N1E5"/>